<protein>
    <submittedName>
        <fullName evidence="2">N-ethylmaleimide reductase</fullName>
        <ecNumber evidence="2">1.-.-.-</ecNumber>
    </submittedName>
</protein>
<dbReference type="Proteomes" id="UP000585638">
    <property type="component" value="Unassembled WGS sequence"/>
</dbReference>
<dbReference type="Gene3D" id="3.20.20.70">
    <property type="entry name" value="Aldolase class I"/>
    <property type="match status" value="2"/>
</dbReference>
<comment type="caution">
    <text evidence="2">The sequence shown here is derived from an EMBL/GenBank/DDBJ whole genome shotgun (WGS) entry which is preliminary data.</text>
</comment>
<dbReference type="InterPro" id="IPR045247">
    <property type="entry name" value="Oye-like"/>
</dbReference>
<evidence type="ECO:0000313" key="2">
    <source>
        <dbReference type="EMBL" id="MBB5892093.1"/>
    </source>
</evidence>
<dbReference type="GO" id="GO:0016491">
    <property type="term" value="F:oxidoreductase activity"/>
    <property type="evidence" value="ECO:0007669"/>
    <property type="project" value="UniProtKB-KW"/>
</dbReference>
<keyword evidence="3" id="KW-1185">Reference proteome</keyword>
<dbReference type="AlphaFoldDB" id="A0A7W9KGC2"/>
<feature type="domain" description="NADH:flavin oxidoreductase/NADH oxidase N-terminal" evidence="1">
    <location>
        <begin position="108"/>
        <end position="288"/>
    </location>
</feature>
<evidence type="ECO:0000313" key="3">
    <source>
        <dbReference type="Proteomes" id="UP000585638"/>
    </source>
</evidence>
<dbReference type="InterPro" id="IPR013785">
    <property type="entry name" value="Aldolase_TIM"/>
</dbReference>
<dbReference type="EMBL" id="JACHIR010000001">
    <property type="protein sequence ID" value="MBB5892093.1"/>
    <property type="molecule type" value="Genomic_DNA"/>
</dbReference>
<evidence type="ECO:0000259" key="1">
    <source>
        <dbReference type="Pfam" id="PF00724"/>
    </source>
</evidence>
<proteinExistence type="predicted"/>
<dbReference type="PANTHER" id="PTHR22893">
    <property type="entry name" value="NADH OXIDOREDUCTASE-RELATED"/>
    <property type="match status" value="1"/>
</dbReference>
<dbReference type="InterPro" id="IPR001155">
    <property type="entry name" value="OxRdtase_FMN_N"/>
</dbReference>
<dbReference type="GO" id="GO:0010181">
    <property type="term" value="F:FMN binding"/>
    <property type="evidence" value="ECO:0007669"/>
    <property type="project" value="InterPro"/>
</dbReference>
<dbReference type="Pfam" id="PF00724">
    <property type="entry name" value="Oxidored_FMN"/>
    <property type="match status" value="2"/>
</dbReference>
<dbReference type="PANTHER" id="PTHR22893:SF91">
    <property type="entry name" value="NADPH DEHYDROGENASE 2-RELATED"/>
    <property type="match status" value="1"/>
</dbReference>
<gene>
    <name evidence="2" type="ORF">BJ998_003289</name>
</gene>
<reference evidence="2 3" key="1">
    <citation type="submission" date="2020-08" db="EMBL/GenBank/DDBJ databases">
        <title>Sequencing the genomes of 1000 actinobacteria strains.</title>
        <authorList>
            <person name="Klenk H.-P."/>
        </authorList>
    </citation>
    <scope>NUCLEOTIDE SEQUENCE [LARGE SCALE GENOMIC DNA]</scope>
    <source>
        <strain evidence="2 3">DSM 43851</strain>
    </source>
</reference>
<sequence length="310" mass="33736">MSQGSALLRPVTLGDLVLPNRVVMAPTTRCRGCVPSELHALHYARRAAAGLIIAEGTWISPQAIGAYPNVPGLFAEEQVSGWRRVTDLVHALGGRIMVQLWHAGATPLTLPEITATIADYCTAARNARRAGFDGVEIAANGTYLIAQFLNPRLIRRTDAYRAGPRLLLDVLDAVLGTGCRVGVRLSPYWTATDSTPACPDYVPDEETLSRYDDLVRRLDSLAYLHLRGPTRFDLDAFTRYRKLFDGFLIANNGFGRESAEAAVESGLADAVSFARHFIANPDLVTRFALDQELSVADKAFNYTGGPAGYV</sequence>
<dbReference type="RefSeq" id="WP_184862616.1">
    <property type="nucleotide sequence ID" value="NZ_BAAAWY010000007.1"/>
</dbReference>
<dbReference type="SUPFAM" id="SSF51395">
    <property type="entry name" value="FMN-linked oxidoreductases"/>
    <property type="match status" value="1"/>
</dbReference>
<accession>A0A7W9KGC2</accession>
<dbReference type="EC" id="1.-.-.-" evidence="2"/>
<keyword evidence="2" id="KW-0560">Oxidoreductase</keyword>
<organism evidence="2 3">
    <name type="scientific">Kutzneria kofuensis</name>
    <dbReference type="NCBI Taxonomy" id="103725"/>
    <lineage>
        <taxon>Bacteria</taxon>
        <taxon>Bacillati</taxon>
        <taxon>Actinomycetota</taxon>
        <taxon>Actinomycetes</taxon>
        <taxon>Pseudonocardiales</taxon>
        <taxon>Pseudonocardiaceae</taxon>
        <taxon>Kutzneria</taxon>
    </lineage>
</organism>
<feature type="domain" description="NADH:flavin oxidoreductase/NADH oxidase N-terminal" evidence="1">
    <location>
        <begin position="7"/>
        <end position="105"/>
    </location>
</feature>
<name>A0A7W9KGC2_9PSEU</name>